<feature type="domain" description="UBA" evidence="5">
    <location>
        <begin position="2863"/>
        <end position="2903"/>
    </location>
</feature>
<dbReference type="GO" id="GO:0006869">
    <property type="term" value="P:lipid transport"/>
    <property type="evidence" value="ECO:0007669"/>
    <property type="project" value="UniProtKB-KW"/>
</dbReference>
<evidence type="ECO:0000256" key="3">
    <source>
        <dbReference type="ARBA" id="ARBA00023055"/>
    </source>
</evidence>
<proteinExistence type="inferred from homology"/>
<dbReference type="InterPro" id="IPR026854">
    <property type="entry name" value="VPS13_N"/>
</dbReference>
<accession>A0ABD0LU94</accession>
<feature type="region of interest" description="Disordered" evidence="4">
    <location>
        <begin position="1028"/>
        <end position="1057"/>
    </location>
</feature>
<dbReference type="PANTHER" id="PTHR16166:SF141">
    <property type="entry name" value="INTERMEMBRANE LIPID TRANSFER PROTEIN VPS13D"/>
    <property type="match status" value="1"/>
</dbReference>
<feature type="region of interest" description="Disordered" evidence="4">
    <location>
        <begin position="1988"/>
        <end position="2015"/>
    </location>
</feature>
<gene>
    <name evidence="6" type="ORF">BaRGS_00005444</name>
</gene>
<name>A0ABD0LU94_9CAEN</name>
<feature type="region of interest" description="Disordered" evidence="4">
    <location>
        <begin position="2911"/>
        <end position="2933"/>
    </location>
</feature>
<comment type="caution">
    <text evidence="6">The sequence shown here is derived from an EMBL/GenBank/DDBJ whole genome shotgun (WGS) entry which is preliminary data.</text>
</comment>
<dbReference type="Gene3D" id="1.10.8.10">
    <property type="entry name" value="DNA helicase RuvA subunit, C-terminal domain"/>
    <property type="match status" value="1"/>
</dbReference>
<feature type="region of interest" description="Disordered" evidence="4">
    <location>
        <begin position="2328"/>
        <end position="2354"/>
    </location>
</feature>
<dbReference type="Pfam" id="PF12624">
    <property type="entry name" value="VPS13_N"/>
    <property type="match status" value="1"/>
</dbReference>
<dbReference type="InterPro" id="IPR026847">
    <property type="entry name" value="VPS13"/>
</dbReference>
<sequence>MLEGLAAWVLNTYVGEYVENLNTDQLSIALLQGAVELENLPLKKDALKSLDIPLEVKSGFIGKITLHIPLRRLRSEPWVISIEKLYLVAGPLKNLQYNEAEEKEMLQNVKRAMLEALETKWQVLRQTKAADSGSWFSYGASMAANILENIQLNVKDVHLRYEDDKTNPARPFSCGLTIKKLSVHSTDSTWVPKFVSHDSADIMYKLVDLQNLAVYCDNNVTLLGDLPLSQLADELQREMFRTKNNQFKEHEYILQPINAQARVKRYTSTLPLRSPNKPRITVDLTMDQMAFSMATSQYRSLLLWQREFSRHNRRRKYRKFRPACTVRNNARRWWTFAIQSHLNQIRERNRRLTRSFLTERAHQAVIYSRLYADHLMGEPLTQQQKEDKDEIEEKWEYEELKVIRERIFFKLRRENKLSIEITRKPHPGDLAASAQQPQPQQDTPSSGGGGLFRSWFPGWSGWYQSTPATQSPPSSPHSSSVSPVVDQGGSMADALPSDREEKPVATYEEEAEIEQEILDVINDSSENSSFLRKDTVFARMSFILKTGSFKLVENFIGDTEMTSCPLAELQCTTINMEFESRPRTSAMKFSLAVGSLFLEDLCSKNSVFPYLICPQSKDPLSRSGSNFNPILQTRGGEKLRQPSKEEAADPKWQFFKLVYEKNPANSRFKYNLSYQTLCSPVSSWQFEKLRKQTQEELKHTLDQLLEAENRKGRWHIDLDISAPKLIVPENLLEQNPVLVVMDLGNFRFKTVSAEEDAAAREETEEDFQTPMSTPPNEAESQDTVTGSELSKKDSSHNLNLTDAAVMDRLYEKYKLELTEMQVLMGRLHDNWRHAYARGTSIMHILDRFTISLQLERRLIVTADPRWPTATVSGTLPSLTFHLNERKIQAMRTCVDTLTTSTTSTPTLMSSHSLSSSGVGLSSMQSAVDMNRLHDVGGEVEDAPAGPVDNNLFIVQFLINNLSLEVQSKALLELQVTGVQANLHKKPENASLALTVHSLLVVDALQSYGQDFELLVASHHNVQLDSRSGSIMGSEVNSPVSPQSPCSPSSPRSQSPVGFQPGSFSGLQAIQDALSSAFQYLPRWPGPPKAKVAGLQDEPGEGSRSEALISLEFEIVSPPVSPAEKTGDDTEMRILNLQFNSLDFIANQETLVEILGFLKRTFPSQEASNKMGQKGTLYSASHSSLVDKPSKELTSNLYINADFKRLNVLLLRFLEEEGARVARKVATATMSSAKVQATLDNSWQVEGSLGGLHLLDVVPEGTRYQQVISIGQAQLQPPELNSDTVKPAAAATTSGGSTTTFTLASGGSNTLPQASLSPHCDMFKTAMDERIFSEVFPVKTASRVACRFNISKVCSTTAGGIANGYNAEGSEVDASCDRRDTTEVVEASFDMASLCYIHCPKFLDELVDCVSEFGDYMTSVATSIKTAATEVAMGMVGGRMDKDVAEGMSMTSLRREQSLGDITNTVLLQDLDMTGAHNVTTSPVTGDSPKNPIVLNARMETPILVIPCKPNSPQVLLAHLGEIVVDNTGSRDHHEADAEPDDYHFASLDTSAREVRDKIYISLTNMNLYSVDFDKHKKLGRSLSTSSFTGLTHELGVPILYDTAVDLIIRKHSVDVGAANDSSSVDDIGRDGFPDFGSFAQQSQQQLLTVPSSVLDINIKISSPIKLGLSKEVYEQILQTADNLTYEAEVKDVPMGKRGGAEGDVKMDAARPQNAGEGGGDSMGTRDVINKDNSVGEEKKPLDKRLSEGSSSAGGSKVDAESFMAKHIQFQVPLFEVELRGDFGEGEQGLVDLQLYDFAMDFKKNDRAATHMKLRLKSLHMDDLLEAPTSSHRQIMVSRNSWREKKRDRPRGGAGRFMSTSCPDCTIVVPVPQMPPSLPSSFHESQSPPALHKVGRSPLKRTENSAGRYPNTPPPTPQLLEQIGKQEQHVDDLVHIDVVLVDKKQPEFVSKYNRTNRFIDVEFSCLDTTINLQTWVVLLDFLGMGAKVHDDPSNTEEQPGEGTQTQDSSAAQTQGDVKEEVNSEIKFRVESFTLILNKSEYELARATAANLNTQISLREGNISMTGQLGSLSLLDQSPHGVKYTQRFVSVGKQVMQFKFFKYGLPDFALAREFDMSLSLKMSSIRYVHTNRFQSELVAFCQHFLQLQDVLGRMRAASAGQKINDKATRGARIMLDVEADSPILLIPLSSRTDEVLIANLGRLRITNKFVVDGQPGTLRFEEATQSKGKADASKSQTRKVKPGARHVRDMTESVFEHSYPVMKGDPMTSSVYGSLDEDVRYDGLEVVSSILASDSDILFSPERGSSVDPSALAMSNKFISAQRGQSDSYVFSSSSCSTTSGQPTPSSSGNQDVSEEDVDGRVEYQCLLDVMKLKLWDMDLLSARRVARRDYQGGDLTSDMEFTTYIVQIEPGRLLHEKIELDLHLERNLEGDVSHGAPDWRAAGQLSSVHCHLDLEQYKLIRGILAHNLGEKVEEFQRPLMSNLQDPSIQTVLSGDVWKSVSLVFQLHNVSVELLAAHATPLQRERSLARLDFIRSRLSFESFSDQSKDIDLVSHEIVASDTRFKEEPVNVRPNVFTSILQPPVGTSHQGLQMEMHFRSAPDSTEFTVLLNNMRVMCIFDWLLSVQEFLMTEPENPFTGEAAPGIEKLQRQFPPHPARSNSRTQSPLTVSRGIVTKRGPLAEEVKVPFELRLNVSDTQFIMVENCTTLDTNAVILKSTAVLMYKPQASDKVLSCSLGSLEVFSCCLMAEEDTALSIIDPMTISIELNANPLPEPKRTAATAAMGLLAVPETQLRQLLLEISFNTMNIRVSYHDMMMFLAIINSLPGQALQATNRPGSTTSTATSGTVASGLQNLVATGSSPGSLHRREPGLDRLLEMGFGASDCRRALIECEQDLNLAALWLSVHASPAPASVSKGGGVAPKGTRGGDMEPQPLVKNENSFSVTAAELKASSVCLCLIDDCGDADVPLAEISCNGEIASYDSFHFVLRLVAVPTRASQYCSSSCKSVLFQLLLVSSVPTLATICIHQTLEPSIQGKANFQLVGEYYNRNLSGWEPFLEPWRCTAEWKQYPEPEAKLAVQIVAADVLNLNMTRTLMELYNQTKGSWTQDYLTQHREDQKKQKRDGSTDTLHRRSRFIPYVIQNDTGSPLWFMTATSTPTSLPGDRQPGPSSHVHDSSYIKGSGWERVAPRESRPFHFHRREKLRHKKTHDMHINQLVVMIDGWQKLSPVSVDKVGVYFRHAEADKKAAPSTPPARIVLDVQQEGSARKLIVVRSALVLLNKLDSSVELKLENTDEKGKHQAIHLPINQPTPIPLSCVHKRMLARPSDWQVHYCNRPLQWQHVTRPGEHSDGIRSCNALEGTGVYRFCVSVLRENYPEDTLQPPPPGHITPTVPGHLVTLLPPVTVINLLPLELHYYLRGTQVSGNLKPGHEAALHGVDLTSNLDLGIHLENFSLCRELMVPPNTHRYKVKLRVFDSNDRLLELIVRICTHRGGALR</sequence>
<feature type="region of interest" description="Disordered" evidence="4">
    <location>
        <begin position="465"/>
        <end position="508"/>
    </location>
</feature>
<keyword evidence="2" id="KW-0813">Transport</keyword>
<dbReference type="EMBL" id="JACVVK020000021">
    <property type="protein sequence ID" value="KAK7503179.1"/>
    <property type="molecule type" value="Genomic_DNA"/>
</dbReference>
<feature type="region of interest" description="Disordered" evidence="4">
    <location>
        <begin position="420"/>
        <end position="450"/>
    </location>
</feature>
<feature type="compositionally biased region" description="Low complexity" evidence="4">
    <location>
        <begin position="1037"/>
        <end position="1056"/>
    </location>
</feature>
<dbReference type="InterPro" id="IPR015940">
    <property type="entry name" value="UBA"/>
</dbReference>
<dbReference type="PROSITE" id="PS50030">
    <property type="entry name" value="UBA"/>
    <property type="match status" value="1"/>
</dbReference>
<feature type="compositionally biased region" description="Basic and acidic residues" evidence="4">
    <location>
        <begin position="1727"/>
        <end position="1746"/>
    </location>
</feature>
<keyword evidence="3" id="KW-0445">Lipid transport</keyword>
<feature type="compositionally biased region" description="Low complexity" evidence="4">
    <location>
        <begin position="431"/>
        <end position="445"/>
    </location>
</feature>
<dbReference type="InterPro" id="IPR009543">
    <property type="entry name" value="VPS13_VAB"/>
</dbReference>
<feature type="compositionally biased region" description="Polar residues" evidence="4">
    <location>
        <begin position="1878"/>
        <end position="1887"/>
    </location>
</feature>
<dbReference type="Proteomes" id="UP001519460">
    <property type="component" value="Unassembled WGS sequence"/>
</dbReference>
<feature type="region of interest" description="Disordered" evidence="4">
    <location>
        <begin position="2221"/>
        <end position="2245"/>
    </location>
</feature>
<evidence type="ECO:0000259" key="5">
    <source>
        <dbReference type="PROSITE" id="PS50030"/>
    </source>
</evidence>
<feature type="region of interest" description="Disordered" evidence="4">
    <location>
        <begin position="754"/>
        <end position="795"/>
    </location>
</feature>
<evidence type="ECO:0000256" key="4">
    <source>
        <dbReference type="SAM" id="MobiDB-lite"/>
    </source>
</evidence>
<dbReference type="Pfam" id="PF25033">
    <property type="entry name" value="VPS13_M"/>
    <property type="match status" value="2"/>
</dbReference>
<feature type="region of interest" description="Disordered" evidence="4">
    <location>
        <begin position="1696"/>
        <end position="1756"/>
    </location>
</feature>
<dbReference type="CDD" id="cd14306">
    <property type="entry name" value="UBA_VP13D"/>
    <property type="match status" value="1"/>
</dbReference>
<organism evidence="6 7">
    <name type="scientific">Batillaria attramentaria</name>
    <dbReference type="NCBI Taxonomy" id="370345"/>
    <lineage>
        <taxon>Eukaryota</taxon>
        <taxon>Metazoa</taxon>
        <taxon>Spiralia</taxon>
        <taxon>Lophotrochozoa</taxon>
        <taxon>Mollusca</taxon>
        <taxon>Gastropoda</taxon>
        <taxon>Caenogastropoda</taxon>
        <taxon>Sorbeoconcha</taxon>
        <taxon>Cerithioidea</taxon>
        <taxon>Batillariidae</taxon>
        <taxon>Batillaria</taxon>
    </lineage>
</organism>
<feature type="non-terminal residue" evidence="6">
    <location>
        <position position="3493"/>
    </location>
</feature>
<dbReference type="Pfam" id="PF25036">
    <property type="entry name" value="VPS13_VAB"/>
    <property type="match status" value="1"/>
</dbReference>
<evidence type="ECO:0000256" key="2">
    <source>
        <dbReference type="ARBA" id="ARBA00022448"/>
    </source>
</evidence>
<dbReference type="InterPro" id="IPR009060">
    <property type="entry name" value="UBA-like_sf"/>
</dbReference>
<comment type="similarity">
    <text evidence="1">Belongs to the VPS13 family.</text>
</comment>
<dbReference type="PANTHER" id="PTHR16166">
    <property type="entry name" value="VACUOLAR PROTEIN SORTING-ASSOCIATED PROTEIN VPS13"/>
    <property type="match status" value="1"/>
</dbReference>
<feature type="compositionally biased region" description="Gly residues" evidence="4">
    <location>
        <begin position="2913"/>
        <end position="2924"/>
    </location>
</feature>
<dbReference type="InterPro" id="IPR041969">
    <property type="entry name" value="VP13D_UBA"/>
</dbReference>
<evidence type="ECO:0000313" key="7">
    <source>
        <dbReference type="Proteomes" id="UP001519460"/>
    </source>
</evidence>
<evidence type="ECO:0000313" key="6">
    <source>
        <dbReference type="EMBL" id="KAK7503179.1"/>
    </source>
</evidence>
<feature type="region of interest" description="Disordered" evidence="4">
    <location>
        <begin position="3155"/>
        <end position="3174"/>
    </location>
</feature>
<feature type="compositionally biased region" description="Low complexity" evidence="4">
    <location>
        <begin position="2328"/>
        <end position="2346"/>
    </location>
</feature>
<protein>
    <recommendedName>
        <fullName evidence="5">UBA domain-containing protein</fullName>
    </recommendedName>
</protein>
<dbReference type="SMART" id="SM00165">
    <property type="entry name" value="UBA"/>
    <property type="match status" value="1"/>
</dbReference>
<dbReference type="InterPro" id="IPR056747">
    <property type="entry name" value="VPS13-like_M"/>
</dbReference>
<feature type="compositionally biased region" description="Basic residues" evidence="4">
    <location>
        <begin position="2234"/>
        <end position="2243"/>
    </location>
</feature>
<feature type="compositionally biased region" description="Basic and acidic residues" evidence="4">
    <location>
        <begin position="1696"/>
        <end position="1708"/>
    </location>
</feature>
<feature type="compositionally biased region" description="Basic and acidic residues" evidence="4">
    <location>
        <begin position="2221"/>
        <end position="2230"/>
    </location>
</feature>
<keyword evidence="7" id="KW-1185">Reference proteome</keyword>
<feature type="compositionally biased region" description="Low complexity" evidence="4">
    <location>
        <begin position="2002"/>
        <end position="2013"/>
    </location>
</feature>
<reference evidence="6 7" key="1">
    <citation type="journal article" date="2023" name="Sci. Data">
        <title>Genome assembly of the Korean intertidal mud-creeper Batillaria attramentaria.</title>
        <authorList>
            <person name="Patra A.K."/>
            <person name="Ho P.T."/>
            <person name="Jun S."/>
            <person name="Lee S.J."/>
            <person name="Kim Y."/>
            <person name="Won Y.J."/>
        </authorList>
    </citation>
    <scope>NUCLEOTIDE SEQUENCE [LARGE SCALE GENOMIC DNA]</scope>
    <source>
        <strain evidence="6">Wonlab-2016</strain>
    </source>
</reference>
<evidence type="ECO:0000256" key="1">
    <source>
        <dbReference type="ARBA" id="ARBA00006545"/>
    </source>
</evidence>
<feature type="region of interest" description="Disordered" evidence="4">
    <location>
        <begin position="1875"/>
        <end position="1913"/>
    </location>
</feature>
<feature type="compositionally biased region" description="Low complexity" evidence="4">
    <location>
        <begin position="476"/>
        <end position="485"/>
    </location>
</feature>
<dbReference type="SUPFAM" id="SSF46934">
    <property type="entry name" value="UBA-like"/>
    <property type="match status" value="1"/>
</dbReference>